<keyword evidence="1" id="KW-0472">Membrane</keyword>
<feature type="transmembrane region" description="Helical" evidence="1">
    <location>
        <begin position="52"/>
        <end position="70"/>
    </location>
</feature>
<dbReference type="AlphaFoldDB" id="A0A4S8MT37"/>
<evidence type="ECO:0000313" key="2">
    <source>
        <dbReference type="EMBL" id="THV05534.1"/>
    </source>
</evidence>
<evidence type="ECO:0000313" key="3">
    <source>
        <dbReference type="Proteomes" id="UP000297245"/>
    </source>
</evidence>
<reference evidence="2 3" key="1">
    <citation type="journal article" date="2019" name="Nat. Ecol. Evol.">
        <title>Megaphylogeny resolves global patterns of mushroom evolution.</title>
        <authorList>
            <person name="Varga T."/>
            <person name="Krizsan K."/>
            <person name="Foldi C."/>
            <person name="Dima B."/>
            <person name="Sanchez-Garcia M."/>
            <person name="Sanchez-Ramirez S."/>
            <person name="Szollosi G.J."/>
            <person name="Szarkandi J.G."/>
            <person name="Papp V."/>
            <person name="Albert L."/>
            <person name="Andreopoulos W."/>
            <person name="Angelini C."/>
            <person name="Antonin V."/>
            <person name="Barry K.W."/>
            <person name="Bougher N.L."/>
            <person name="Buchanan P."/>
            <person name="Buyck B."/>
            <person name="Bense V."/>
            <person name="Catcheside P."/>
            <person name="Chovatia M."/>
            <person name="Cooper J."/>
            <person name="Damon W."/>
            <person name="Desjardin D."/>
            <person name="Finy P."/>
            <person name="Geml J."/>
            <person name="Haridas S."/>
            <person name="Hughes K."/>
            <person name="Justo A."/>
            <person name="Karasinski D."/>
            <person name="Kautmanova I."/>
            <person name="Kiss B."/>
            <person name="Kocsube S."/>
            <person name="Kotiranta H."/>
            <person name="LaButti K.M."/>
            <person name="Lechner B.E."/>
            <person name="Liimatainen K."/>
            <person name="Lipzen A."/>
            <person name="Lukacs Z."/>
            <person name="Mihaltcheva S."/>
            <person name="Morgado L.N."/>
            <person name="Niskanen T."/>
            <person name="Noordeloos M.E."/>
            <person name="Ohm R.A."/>
            <person name="Ortiz-Santana B."/>
            <person name="Ovrebo C."/>
            <person name="Racz N."/>
            <person name="Riley R."/>
            <person name="Savchenko A."/>
            <person name="Shiryaev A."/>
            <person name="Soop K."/>
            <person name="Spirin V."/>
            <person name="Szebenyi C."/>
            <person name="Tomsovsky M."/>
            <person name="Tulloss R.E."/>
            <person name="Uehling J."/>
            <person name="Grigoriev I.V."/>
            <person name="Vagvolgyi C."/>
            <person name="Papp T."/>
            <person name="Martin F.M."/>
            <person name="Miettinen O."/>
            <person name="Hibbett D.S."/>
            <person name="Nagy L.G."/>
        </authorList>
    </citation>
    <scope>NUCLEOTIDE SEQUENCE [LARGE SCALE GENOMIC DNA]</scope>
    <source>
        <strain evidence="2 3">CBS 962.96</strain>
    </source>
</reference>
<keyword evidence="3" id="KW-1185">Reference proteome</keyword>
<organism evidence="2 3">
    <name type="scientific">Dendrothele bispora (strain CBS 962.96)</name>
    <dbReference type="NCBI Taxonomy" id="1314807"/>
    <lineage>
        <taxon>Eukaryota</taxon>
        <taxon>Fungi</taxon>
        <taxon>Dikarya</taxon>
        <taxon>Basidiomycota</taxon>
        <taxon>Agaricomycotina</taxon>
        <taxon>Agaricomycetes</taxon>
        <taxon>Agaricomycetidae</taxon>
        <taxon>Agaricales</taxon>
        <taxon>Agaricales incertae sedis</taxon>
        <taxon>Dendrothele</taxon>
    </lineage>
</organism>
<proteinExistence type="predicted"/>
<gene>
    <name evidence="2" type="ORF">K435DRAFT_91645</name>
</gene>
<evidence type="ECO:0000256" key="1">
    <source>
        <dbReference type="SAM" id="Phobius"/>
    </source>
</evidence>
<keyword evidence="1" id="KW-0812">Transmembrane</keyword>
<name>A0A4S8MT37_DENBC</name>
<keyword evidence="1" id="KW-1133">Transmembrane helix</keyword>
<protein>
    <submittedName>
        <fullName evidence="2">Uncharacterized protein</fullName>
    </submittedName>
</protein>
<sequence>MEVPVGNSFLQEDTRLWKVFKASFERPFVFIFVHFSLLSISQGAGILTVCTWIWSTPFLLLLLCVLGRLTSRKLDYLLGKAGDSGGLSSIQPPSSHTRIQPNRQSLEADACTWSRTTVLSIIFRFEQQVSCMVGGMTWTRSTCHLYPEVDMLSLRKSVKDILPIHQIRIHLLLIRQGMLIISNLKAVVFLGLKDSRTRYIQ</sequence>
<dbReference type="EMBL" id="ML179048">
    <property type="protein sequence ID" value="THV05534.1"/>
    <property type="molecule type" value="Genomic_DNA"/>
</dbReference>
<dbReference type="Proteomes" id="UP000297245">
    <property type="component" value="Unassembled WGS sequence"/>
</dbReference>
<accession>A0A4S8MT37</accession>